<protein>
    <submittedName>
        <fullName evidence="4">Two component regulator with propeller domain</fullName>
    </submittedName>
</protein>
<dbReference type="OrthoDB" id="9807410at2"/>
<feature type="signal peptide" evidence="2">
    <location>
        <begin position="1"/>
        <end position="18"/>
    </location>
</feature>
<dbReference type="RefSeq" id="WP_130284977.1">
    <property type="nucleotide sequence ID" value="NZ_SGXE01000001.1"/>
</dbReference>
<name>A0A4Q7PF83_9FLAO</name>
<dbReference type="InterPro" id="IPR026444">
    <property type="entry name" value="Secre_tail"/>
</dbReference>
<accession>A0A4Q7PF83</accession>
<dbReference type="InterPro" id="IPR048954">
    <property type="entry name" value="PorZ_N"/>
</dbReference>
<dbReference type="SUPFAM" id="SSF63829">
    <property type="entry name" value="Calcium-dependent phosphotriesterase"/>
    <property type="match status" value="1"/>
</dbReference>
<dbReference type="Gene3D" id="2.130.10.10">
    <property type="entry name" value="YVTN repeat-like/Quinoprotein amine dehydrogenase"/>
    <property type="match status" value="2"/>
</dbReference>
<dbReference type="Pfam" id="PF21544">
    <property type="entry name" value="PorZ_N_b_propeller"/>
    <property type="match status" value="1"/>
</dbReference>
<gene>
    <name evidence="4" type="ORF">EV197_0321</name>
</gene>
<comment type="caution">
    <text evidence="4">The sequence shown here is derived from an EMBL/GenBank/DDBJ whole genome shotgun (WGS) entry which is preliminary data.</text>
</comment>
<evidence type="ECO:0000256" key="1">
    <source>
        <dbReference type="ARBA" id="ARBA00022729"/>
    </source>
</evidence>
<dbReference type="Pfam" id="PF07494">
    <property type="entry name" value="Reg_prop"/>
    <property type="match status" value="1"/>
</dbReference>
<proteinExistence type="predicted"/>
<dbReference type="Proteomes" id="UP000292262">
    <property type="component" value="Unassembled WGS sequence"/>
</dbReference>
<sequence>MRLLKIIILVLFPLSIFAQNFENQWTAHYSYFTINDVFYTDNTIHAIADNSVFIYDVSTGTSQTITSVQGLSGDKISSIYYSTSYEVLVLGYTTGTIQVVFDNGAVSTFVDILNKPTIAPTRKSINQFYEYQDVLFIATGFGVVEFNLSNIEFGDTFFIGPGGSQINITGVTVSNNQIFVSSSTEGLLSADVNSPNLVDFTAWNMLSPGALNGVYALDDQIVVWENETLIRTWDGNGLNTVINNATPISAIKIIDDELQVTSAVNASTYSSNFLQNNTISSSASLSFAMNVAIVVEGNWYLGTQESGLLQVAISDTTTSQSLSPSGPLNNDPFVVEAQNDNLWVVYGAYSGSYNPFPLQQRGISRLQQDQWINIPKEQVLGATSLSYITINPEDPEEVFISSFQDGLLQIQNNEAVQLYNTTNSGFETLVPGDQVVRLNGAAFKNDGDLWITNARVNNGLKLFDPETAQTVNVNLNAVIPDTERDLGFSEIELDRAGNVFLGTYINGIVGYRERDGRLIRISGEAEGANLPSNNVQTLEIDQNNQLWVGTSQGIRVVFNISRAFDDPNPQAQQIIILDNEGVPQELLFDQFITDIEVDGANNKWVATSFSGVFYLSADGQETLQHFTKSNSPLPSNNVLDVTIDDSNGAVYFATENGLLEYKGTATGPTESLNEVVAFPNPVRPGYTGRVTIRGLTSRANVKITDIEGNLVYEEVSQGGSIQWDTRAFGKHKVASGVYLILITAADATETTVTKLLIVR</sequence>
<feature type="domain" description="PorZ N-terminal beta-propeller" evidence="3">
    <location>
        <begin position="44"/>
        <end position="204"/>
    </location>
</feature>
<evidence type="ECO:0000256" key="2">
    <source>
        <dbReference type="SAM" id="SignalP"/>
    </source>
</evidence>
<dbReference type="AlphaFoldDB" id="A0A4Q7PF83"/>
<organism evidence="4 5">
    <name type="scientific">Aquimarina brevivitae</name>
    <dbReference type="NCBI Taxonomy" id="323412"/>
    <lineage>
        <taxon>Bacteria</taxon>
        <taxon>Pseudomonadati</taxon>
        <taxon>Bacteroidota</taxon>
        <taxon>Flavobacteriia</taxon>
        <taxon>Flavobacteriales</taxon>
        <taxon>Flavobacteriaceae</taxon>
        <taxon>Aquimarina</taxon>
    </lineage>
</organism>
<dbReference type="InterPro" id="IPR015943">
    <property type="entry name" value="WD40/YVTN_repeat-like_dom_sf"/>
</dbReference>
<evidence type="ECO:0000259" key="3">
    <source>
        <dbReference type="Pfam" id="PF21544"/>
    </source>
</evidence>
<feature type="chain" id="PRO_5020673813" evidence="2">
    <location>
        <begin position="19"/>
        <end position="759"/>
    </location>
</feature>
<dbReference type="EMBL" id="SGXE01000001">
    <property type="protein sequence ID" value="RZS99116.1"/>
    <property type="molecule type" value="Genomic_DNA"/>
</dbReference>
<evidence type="ECO:0000313" key="5">
    <source>
        <dbReference type="Proteomes" id="UP000292262"/>
    </source>
</evidence>
<dbReference type="NCBIfam" id="TIGR04183">
    <property type="entry name" value="Por_Secre_tail"/>
    <property type="match status" value="1"/>
</dbReference>
<keyword evidence="5" id="KW-1185">Reference proteome</keyword>
<reference evidence="4 5" key="1">
    <citation type="submission" date="2019-02" db="EMBL/GenBank/DDBJ databases">
        <title>Genomic Encyclopedia of Type Strains, Phase IV (KMG-IV): sequencing the most valuable type-strain genomes for metagenomic binning, comparative biology and taxonomic classification.</title>
        <authorList>
            <person name="Goeker M."/>
        </authorList>
    </citation>
    <scope>NUCLEOTIDE SEQUENCE [LARGE SCALE GENOMIC DNA]</scope>
    <source>
        <strain evidence="4 5">DSM 17196</strain>
    </source>
</reference>
<dbReference type="InterPro" id="IPR011110">
    <property type="entry name" value="Reg_prop"/>
</dbReference>
<dbReference type="SUPFAM" id="SSF101898">
    <property type="entry name" value="NHL repeat"/>
    <property type="match status" value="1"/>
</dbReference>
<keyword evidence="1 2" id="KW-0732">Signal</keyword>
<evidence type="ECO:0000313" key="4">
    <source>
        <dbReference type="EMBL" id="RZS99116.1"/>
    </source>
</evidence>